<feature type="transmembrane region" description="Helical" evidence="4">
    <location>
        <begin position="257"/>
        <end position="277"/>
    </location>
</feature>
<dbReference type="GO" id="GO:0022857">
    <property type="term" value="F:transmembrane transporter activity"/>
    <property type="evidence" value="ECO:0007669"/>
    <property type="project" value="InterPro"/>
</dbReference>
<protein>
    <submittedName>
        <fullName evidence="6">Membrane protein</fullName>
    </submittedName>
</protein>
<feature type="transmembrane region" description="Helical" evidence="4">
    <location>
        <begin position="115"/>
        <end position="137"/>
    </location>
</feature>
<feature type="transmembrane region" description="Helical" evidence="4">
    <location>
        <begin position="376"/>
        <end position="395"/>
    </location>
</feature>
<feature type="transmembrane region" description="Helical" evidence="4">
    <location>
        <begin position="219"/>
        <end position="237"/>
    </location>
</feature>
<feature type="domain" description="Major facilitator superfamily (MFS) profile" evidence="5">
    <location>
        <begin position="23"/>
        <end position="400"/>
    </location>
</feature>
<keyword evidence="2 4" id="KW-1133">Transmembrane helix</keyword>
<proteinExistence type="predicted"/>
<feature type="transmembrane region" description="Helical" evidence="4">
    <location>
        <begin position="149"/>
        <end position="170"/>
    </location>
</feature>
<feature type="transmembrane region" description="Helical" evidence="4">
    <location>
        <begin position="60"/>
        <end position="78"/>
    </location>
</feature>
<evidence type="ECO:0000256" key="3">
    <source>
        <dbReference type="ARBA" id="ARBA00023136"/>
    </source>
</evidence>
<dbReference type="Pfam" id="PF07690">
    <property type="entry name" value="MFS_1"/>
    <property type="match status" value="1"/>
</dbReference>
<dbReference type="SUPFAM" id="SSF103473">
    <property type="entry name" value="MFS general substrate transporter"/>
    <property type="match status" value="1"/>
</dbReference>
<dbReference type="EMBL" id="AMCZ02000021">
    <property type="protein sequence ID" value="EWC40384.1"/>
    <property type="molecule type" value="Genomic_DNA"/>
</dbReference>
<dbReference type="InterPro" id="IPR020846">
    <property type="entry name" value="MFS_dom"/>
</dbReference>
<evidence type="ECO:0000256" key="4">
    <source>
        <dbReference type="SAM" id="Phobius"/>
    </source>
</evidence>
<sequence length="403" mass="41712">MCLPIAACRVRRRALSMPSRLRIVLALGSAQTLAWGSTYYLPAILAEPMARELGLSTGNVFAAFSLALIVTAVLGPLSGKRIDHHGGRDVLALSSIVFAAGLATLGLASGPLMLWLGWLVIGIGMALGLYESAFSTLTGIYGRDARGAITGITLLAGFASTVCWPITGWLDAEYGWRATCLVWAGAHIVLGLPLNRLLIPVGVQAAPPAAVQPPEQAPAGSGLTMGLLAFVFAATWFTSTAMAAHLPRLLQESGLSAAAAIGVAALVGPAQVGARCLEFILLQRFHPLLSARLAAIAHPIGAAGIMLFGAPATTTFALLHGGGNGILTIAKGTLPLAIFGPHGYGLRQGLLMVPARFAQAFSPFVFALLIDDFGTRALWLSAALGVLAYLALSLLQRTARGLG</sequence>
<keyword evidence="1 4" id="KW-0812">Transmembrane</keyword>
<accession>A0A061JQF2</accession>
<organism evidence="6 7">
    <name type="scientific">Stutzerimonas stutzeri KOS6</name>
    <dbReference type="NCBI Taxonomy" id="1218352"/>
    <lineage>
        <taxon>Bacteria</taxon>
        <taxon>Pseudomonadati</taxon>
        <taxon>Pseudomonadota</taxon>
        <taxon>Gammaproteobacteria</taxon>
        <taxon>Pseudomonadales</taxon>
        <taxon>Pseudomonadaceae</taxon>
        <taxon>Stutzerimonas</taxon>
    </lineage>
</organism>
<comment type="caution">
    <text evidence="6">The sequence shown here is derived from an EMBL/GenBank/DDBJ whole genome shotgun (WGS) entry which is preliminary data.</text>
</comment>
<dbReference type="eggNOG" id="COG2814">
    <property type="taxonomic scope" value="Bacteria"/>
</dbReference>
<evidence type="ECO:0000313" key="6">
    <source>
        <dbReference type="EMBL" id="EWC40384.1"/>
    </source>
</evidence>
<evidence type="ECO:0000256" key="1">
    <source>
        <dbReference type="ARBA" id="ARBA00022692"/>
    </source>
</evidence>
<evidence type="ECO:0000256" key="2">
    <source>
        <dbReference type="ARBA" id="ARBA00022989"/>
    </source>
</evidence>
<feature type="transmembrane region" description="Helical" evidence="4">
    <location>
        <begin position="316"/>
        <end position="338"/>
    </location>
</feature>
<dbReference type="Proteomes" id="UP000026923">
    <property type="component" value="Unassembled WGS sequence"/>
</dbReference>
<name>A0A061JQF2_STUST</name>
<dbReference type="HOGENOM" id="CLU_001265_59_0_6"/>
<dbReference type="InterPro" id="IPR036259">
    <property type="entry name" value="MFS_trans_sf"/>
</dbReference>
<dbReference type="Gene3D" id="1.20.1250.20">
    <property type="entry name" value="MFS general substrate transporter like domains"/>
    <property type="match status" value="1"/>
</dbReference>
<evidence type="ECO:0000313" key="7">
    <source>
        <dbReference type="Proteomes" id="UP000026923"/>
    </source>
</evidence>
<feature type="transmembrane region" description="Helical" evidence="4">
    <location>
        <begin position="90"/>
        <end position="109"/>
    </location>
</feature>
<dbReference type="InterPro" id="IPR011701">
    <property type="entry name" value="MFS"/>
</dbReference>
<evidence type="ECO:0000259" key="5">
    <source>
        <dbReference type="PROSITE" id="PS50850"/>
    </source>
</evidence>
<dbReference type="PROSITE" id="PS50850">
    <property type="entry name" value="MFS"/>
    <property type="match status" value="1"/>
</dbReference>
<reference evidence="6 7" key="1">
    <citation type="journal article" date="2013" name="Genome Announc.">
        <title>Draft Genome of the Nitrogen-Fixing Bacterium Pseudomonas stutzeri Strain KOS6 Isolated from Industrial Hydrocarbon Sludge.</title>
        <authorList>
            <person name="Grigoryeva T.V."/>
            <person name="Laikov A.V."/>
            <person name="Naumova R.P."/>
            <person name="Manolov A.I."/>
            <person name="Larin A.K."/>
            <person name="Karpova I.Y."/>
            <person name="Semashko T.A."/>
            <person name="Alexeev D.G."/>
            <person name="Kostryukova E.S."/>
            <person name="Muller R."/>
            <person name="Govorun V.M."/>
        </authorList>
    </citation>
    <scope>NUCLEOTIDE SEQUENCE [LARGE SCALE GENOMIC DNA]</scope>
    <source>
        <strain evidence="6 7">KOS6</strain>
    </source>
</reference>
<feature type="transmembrane region" description="Helical" evidence="4">
    <location>
        <begin position="21"/>
        <end position="40"/>
    </location>
</feature>
<feature type="transmembrane region" description="Helical" evidence="4">
    <location>
        <begin position="289"/>
        <end position="310"/>
    </location>
</feature>
<gene>
    <name evidence="6" type="ORF">B597_015405</name>
</gene>
<dbReference type="AlphaFoldDB" id="A0A061JQF2"/>
<keyword evidence="3 4" id="KW-0472">Membrane</keyword>